<proteinExistence type="inferred from homology"/>
<dbReference type="InterPro" id="IPR000415">
    <property type="entry name" value="Nitroreductase-like"/>
</dbReference>
<dbReference type="OrthoDB" id="3181400at2"/>
<evidence type="ECO:0000256" key="4">
    <source>
        <dbReference type="ARBA" id="ARBA00023002"/>
    </source>
</evidence>
<keyword evidence="9" id="KW-1185">Reference proteome</keyword>
<dbReference type="AlphaFoldDB" id="A0A1H3DQA1"/>
<evidence type="ECO:0000313" key="9">
    <source>
        <dbReference type="Proteomes" id="UP000199118"/>
    </source>
</evidence>
<feature type="region of interest" description="Disordered" evidence="6">
    <location>
        <begin position="1"/>
        <end position="21"/>
    </location>
</feature>
<keyword evidence="5" id="KW-0521">NADP</keyword>
<evidence type="ECO:0000256" key="3">
    <source>
        <dbReference type="ARBA" id="ARBA00022643"/>
    </source>
</evidence>
<dbReference type="Gene3D" id="3.40.109.10">
    <property type="entry name" value="NADH Oxidase"/>
    <property type="match status" value="1"/>
</dbReference>
<gene>
    <name evidence="8" type="ORF">SAMN05444336_108105</name>
</gene>
<organism evidence="8 9">
    <name type="scientific">Albimonas donghaensis</name>
    <dbReference type="NCBI Taxonomy" id="356660"/>
    <lineage>
        <taxon>Bacteria</taxon>
        <taxon>Pseudomonadati</taxon>
        <taxon>Pseudomonadota</taxon>
        <taxon>Alphaproteobacteria</taxon>
        <taxon>Rhodobacterales</taxon>
        <taxon>Paracoccaceae</taxon>
        <taxon>Albimonas</taxon>
    </lineage>
</organism>
<reference evidence="8 9" key="1">
    <citation type="submission" date="2016-10" db="EMBL/GenBank/DDBJ databases">
        <authorList>
            <person name="de Groot N.N."/>
        </authorList>
    </citation>
    <scope>NUCLEOTIDE SEQUENCE [LARGE SCALE GENOMIC DNA]</scope>
    <source>
        <strain evidence="8 9">DSM 17890</strain>
    </source>
</reference>
<keyword evidence="3 5" id="KW-0288">FMN</keyword>
<dbReference type="InterPro" id="IPR016446">
    <property type="entry name" value="Flavin_OxRdtase_Frp"/>
</dbReference>
<accession>A0A1H3DQA1</accession>
<feature type="domain" description="Nitroreductase" evidence="7">
    <location>
        <begin position="39"/>
        <end position="193"/>
    </location>
</feature>
<keyword evidence="2 5" id="KW-0285">Flavoprotein</keyword>
<dbReference type="SUPFAM" id="SSF55469">
    <property type="entry name" value="FMN-dependent nitroreductase-like"/>
    <property type="match status" value="1"/>
</dbReference>
<evidence type="ECO:0000256" key="5">
    <source>
        <dbReference type="PIRNR" id="PIRNR005426"/>
    </source>
</evidence>
<dbReference type="GO" id="GO:0016491">
    <property type="term" value="F:oxidoreductase activity"/>
    <property type="evidence" value="ECO:0007669"/>
    <property type="project" value="UniProtKB-UniRule"/>
</dbReference>
<dbReference type="Pfam" id="PF00881">
    <property type="entry name" value="Nitroreductase"/>
    <property type="match status" value="1"/>
</dbReference>
<dbReference type="PIRSF" id="PIRSF005426">
    <property type="entry name" value="Frp"/>
    <property type="match status" value="1"/>
</dbReference>
<evidence type="ECO:0000313" key="8">
    <source>
        <dbReference type="EMBL" id="SDX68693.1"/>
    </source>
</evidence>
<dbReference type="Proteomes" id="UP000199118">
    <property type="component" value="Unassembled WGS sequence"/>
</dbReference>
<dbReference type="RefSeq" id="WP_092684222.1">
    <property type="nucleotide sequence ID" value="NZ_FNMZ01000008.1"/>
</dbReference>
<sequence>MNTTNRIDGSQTEALGRRYGPDAAPAAGPWNAHIDLLLSHRSIRGFRPDPLPDGTLETLVAAAQSAATSSSLQTWSVVAVTDPAAKAALAGVASHQKHIEQCPLFLVWLADLSRHRRLGAEERADLPVTAYLETFLVAAIDAALAAQNAVTAAESLGLSTVYIGALRNDPIKVKELLGLPDGAFAVFGLCVGHASADAADNIKPRLPQAAVLHHETYGSTNERALRAGYDATMSAFSRRNGMGDETWTARVIKRMGGIAAMSGRHKLVEVLKAMGFELR</sequence>
<evidence type="ECO:0000256" key="2">
    <source>
        <dbReference type="ARBA" id="ARBA00022630"/>
    </source>
</evidence>
<comment type="similarity">
    <text evidence="1 5">Belongs to the flavin oxidoreductase frp family.</text>
</comment>
<protein>
    <submittedName>
        <fullName evidence="8">Nitroreductase</fullName>
    </submittedName>
</protein>
<dbReference type="PANTHER" id="PTHR43425:SF2">
    <property type="entry name" value="OXYGEN-INSENSITIVE NADPH NITROREDUCTASE"/>
    <property type="match status" value="1"/>
</dbReference>
<dbReference type="EMBL" id="FNMZ01000008">
    <property type="protein sequence ID" value="SDX68693.1"/>
    <property type="molecule type" value="Genomic_DNA"/>
</dbReference>
<dbReference type="InterPro" id="IPR029479">
    <property type="entry name" value="Nitroreductase"/>
</dbReference>
<dbReference type="STRING" id="356660.SAMN05444336_108105"/>
<feature type="compositionally biased region" description="Polar residues" evidence="6">
    <location>
        <begin position="1"/>
        <end position="13"/>
    </location>
</feature>
<evidence type="ECO:0000256" key="1">
    <source>
        <dbReference type="ARBA" id="ARBA00008366"/>
    </source>
</evidence>
<name>A0A1H3DQA1_9RHOB</name>
<keyword evidence="4 5" id="KW-0560">Oxidoreductase</keyword>
<evidence type="ECO:0000256" key="6">
    <source>
        <dbReference type="SAM" id="MobiDB-lite"/>
    </source>
</evidence>
<dbReference type="PANTHER" id="PTHR43425">
    <property type="entry name" value="OXYGEN-INSENSITIVE NADPH NITROREDUCTASE"/>
    <property type="match status" value="1"/>
</dbReference>
<evidence type="ECO:0000259" key="7">
    <source>
        <dbReference type="Pfam" id="PF00881"/>
    </source>
</evidence>